<gene>
    <name evidence="2" type="ORF">HMPREF0091_10813</name>
</gene>
<dbReference type="GeneID" id="93210411"/>
<dbReference type="eggNOG" id="ENOG5032RUD">
    <property type="taxonomic scope" value="Bacteria"/>
</dbReference>
<comment type="caution">
    <text evidence="2">The sequence shown here is derived from an EMBL/GenBank/DDBJ whole genome shotgun (WGS) entry which is preliminary data.</text>
</comment>
<organism evidence="2 3">
    <name type="scientific">Fannyhessea vaginae DSM 15829</name>
    <dbReference type="NCBI Taxonomy" id="525256"/>
    <lineage>
        <taxon>Bacteria</taxon>
        <taxon>Bacillati</taxon>
        <taxon>Actinomycetota</taxon>
        <taxon>Coriobacteriia</taxon>
        <taxon>Coriobacteriales</taxon>
        <taxon>Atopobiaceae</taxon>
        <taxon>Fannyhessea</taxon>
    </lineage>
</organism>
<dbReference type="EMBL" id="ACGK02000001">
    <property type="protein sequence ID" value="EGF23866.1"/>
    <property type="molecule type" value="Genomic_DNA"/>
</dbReference>
<sequence length="143" mass="15830">MNRKYFNLTLCYAGAAAASGVFYREFTKYCDFSGVTSLGKVHTHLFILGMFVFLLLALFTRTQALEKNKTFRIFLYVYNLGLPLLALSMAVRGIIQVTRCTISQQLSMILTGFAGISHVLVGAGLVLLLLTLRNASAESFSEK</sequence>
<evidence type="ECO:0000313" key="2">
    <source>
        <dbReference type="EMBL" id="EGF23866.1"/>
    </source>
</evidence>
<dbReference type="Pfam" id="PF11070">
    <property type="entry name" value="DUF2871"/>
    <property type="match status" value="1"/>
</dbReference>
<dbReference type="RefSeq" id="WP_006302995.1">
    <property type="nucleotide sequence ID" value="NZ_ACGK02000001.1"/>
</dbReference>
<evidence type="ECO:0000256" key="1">
    <source>
        <dbReference type="SAM" id="Phobius"/>
    </source>
</evidence>
<keyword evidence="1" id="KW-0472">Membrane</keyword>
<evidence type="ECO:0000313" key="3">
    <source>
        <dbReference type="Proteomes" id="UP000005947"/>
    </source>
</evidence>
<feature type="transmembrane region" description="Helical" evidence="1">
    <location>
        <begin position="73"/>
        <end position="95"/>
    </location>
</feature>
<keyword evidence="1" id="KW-0812">Transmembrane</keyword>
<feature type="transmembrane region" description="Helical" evidence="1">
    <location>
        <begin position="5"/>
        <end position="23"/>
    </location>
</feature>
<reference evidence="2 3" key="1">
    <citation type="submission" date="2011-02" db="EMBL/GenBank/DDBJ databases">
        <authorList>
            <person name="Muzny D."/>
            <person name="Qin X."/>
            <person name="Buhay C."/>
            <person name="Dugan-Rocha S."/>
            <person name="Ding Y."/>
            <person name="Chen G."/>
            <person name="Hawes A."/>
            <person name="Holder M."/>
            <person name="Jhangiani S."/>
            <person name="Johnson A."/>
            <person name="Khan Z."/>
            <person name="Li Z."/>
            <person name="Liu W."/>
            <person name="Liu X."/>
            <person name="Perez L."/>
            <person name="Shen H."/>
            <person name="Wang Q."/>
            <person name="Watt J."/>
            <person name="Xi L."/>
            <person name="Xin Y."/>
            <person name="Zhou J."/>
            <person name="Deng J."/>
            <person name="Jiang H."/>
            <person name="Liu Y."/>
            <person name="Qu J."/>
            <person name="Song X.-Z."/>
            <person name="Zhang L."/>
            <person name="Villasana D."/>
            <person name="Johnson A."/>
            <person name="Liu J."/>
            <person name="Liyanage D."/>
            <person name="Lorensuhewa L."/>
            <person name="Robinson T."/>
            <person name="Song A."/>
            <person name="Song B.-B."/>
            <person name="Dinh H."/>
            <person name="Thornton R."/>
            <person name="Coyle M."/>
            <person name="Francisco L."/>
            <person name="Jackson L."/>
            <person name="Javaid M."/>
            <person name="Korchina V."/>
            <person name="Kovar C."/>
            <person name="Mata R."/>
            <person name="Mathew T."/>
            <person name="Ngo R."/>
            <person name="Nguyen L."/>
            <person name="Nguyen N."/>
            <person name="Okwuonu G."/>
            <person name="Ongeri F."/>
            <person name="Pham C."/>
            <person name="Simmons D."/>
            <person name="Wilczek-Boney K."/>
            <person name="Hale W."/>
            <person name="Jakkamsetti A."/>
            <person name="Pham P."/>
            <person name="Ruth R."/>
            <person name="San Lucas F."/>
            <person name="Warren J."/>
            <person name="Zhang J."/>
            <person name="Zhao Z."/>
            <person name="Zhou C."/>
            <person name="Zhu D."/>
            <person name="Lee S."/>
            <person name="Bess C."/>
            <person name="Blankenburg K."/>
            <person name="Forbes L."/>
            <person name="Fu Q."/>
            <person name="Gubbala S."/>
            <person name="Hirani K."/>
            <person name="Jayaseelan J.C."/>
            <person name="Lara F."/>
            <person name="Munidasa M."/>
            <person name="Palculict T."/>
            <person name="Patil S."/>
            <person name="Pu L.-L."/>
            <person name="Saada N."/>
            <person name="Tang L."/>
            <person name="Weissenberger G."/>
            <person name="Zhu Y."/>
            <person name="Hemphill L."/>
            <person name="Shang Y."/>
            <person name="Youmans B."/>
            <person name="Ayvaz T."/>
            <person name="Ross M."/>
            <person name="Santibanez J."/>
            <person name="Aqrawi P."/>
            <person name="Gross S."/>
            <person name="Joshi V."/>
            <person name="Fowler G."/>
            <person name="Nazareth L."/>
            <person name="Reid J."/>
            <person name="Worley K."/>
            <person name="Petrosino J."/>
            <person name="Highlander S."/>
            <person name="Gibbs R."/>
        </authorList>
    </citation>
    <scope>NUCLEOTIDE SEQUENCE [LARGE SCALE GENOMIC DNA]</scope>
    <source>
        <strain evidence="2 3">DSM 15829</strain>
    </source>
</reference>
<dbReference type="OrthoDB" id="1644899at2"/>
<keyword evidence="3" id="KW-1185">Reference proteome</keyword>
<dbReference type="AlphaFoldDB" id="F1T5D5"/>
<dbReference type="Proteomes" id="UP000005947">
    <property type="component" value="Unassembled WGS sequence"/>
</dbReference>
<feature type="transmembrane region" description="Helical" evidence="1">
    <location>
        <begin position="43"/>
        <end position="61"/>
    </location>
</feature>
<feature type="transmembrane region" description="Helical" evidence="1">
    <location>
        <begin position="107"/>
        <end position="130"/>
    </location>
</feature>
<proteinExistence type="predicted"/>
<protein>
    <recommendedName>
        <fullName evidence="4">DUF2871 domain-containing protein</fullName>
    </recommendedName>
</protein>
<name>F1T5D5_9ACTN</name>
<evidence type="ECO:0008006" key="4">
    <source>
        <dbReference type="Google" id="ProtNLM"/>
    </source>
</evidence>
<dbReference type="InterPro" id="IPR021299">
    <property type="entry name" value="DUF2871"/>
</dbReference>
<accession>F1T5D5</accession>
<keyword evidence="1" id="KW-1133">Transmembrane helix</keyword>